<reference evidence="2 3" key="2">
    <citation type="submission" date="2018-11" db="EMBL/GenBank/DDBJ databases">
        <authorList>
            <consortium name="Pathogen Informatics"/>
        </authorList>
    </citation>
    <scope>NUCLEOTIDE SEQUENCE [LARGE SCALE GENOMIC DNA]</scope>
    <source>
        <strain evidence="2 3">Egypt</strain>
    </source>
</reference>
<evidence type="ECO:0000256" key="1">
    <source>
        <dbReference type="SAM" id="Phobius"/>
    </source>
</evidence>
<gene>
    <name evidence="2" type="ORF">ECPE_LOCUS6704</name>
</gene>
<organism evidence="4">
    <name type="scientific">Echinostoma caproni</name>
    <dbReference type="NCBI Taxonomy" id="27848"/>
    <lineage>
        <taxon>Eukaryota</taxon>
        <taxon>Metazoa</taxon>
        <taxon>Spiralia</taxon>
        <taxon>Lophotrochozoa</taxon>
        <taxon>Platyhelminthes</taxon>
        <taxon>Trematoda</taxon>
        <taxon>Digenea</taxon>
        <taxon>Plagiorchiida</taxon>
        <taxon>Echinostomata</taxon>
        <taxon>Echinostomatoidea</taxon>
        <taxon>Echinostomatidae</taxon>
        <taxon>Echinostoma</taxon>
    </lineage>
</organism>
<evidence type="ECO:0000313" key="3">
    <source>
        <dbReference type="Proteomes" id="UP000272942"/>
    </source>
</evidence>
<evidence type="ECO:0000313" key="4">
    <source>
        <dbReference type="WBParaSite" id="ECPE_0000671701-mRNA-1"/>
    </source>
</evidence>
<feature type="transmembrane region" description="Helical" evidence="1">
    <location>
        <begin position="28"/>
        <end position="45"/>
    </location>
</feature>
<feature type="transmembrane region" description="Helical" evidence="1">
    <location>
        <begin position="91"/>
        <end position="112"/>
    </location>
</feature>
<dbReference type="AlphaFoldDB" id="A0A183AIB9"/>
<reference evidence="4" key="1">
    <citation type="submission" date="2016-06" db="UniProtKB">
        <authorList>
            <consortium name="WormBaseParasite"/>
        </authorList>
    </citation>
    <scope>IDENTIFICATION</scope>
</reference>
<protein>
    <submittedName>
        <fullName evidence="4">Neur_chan_memb domain-containing protein</fullName>
    </submittedName>
</protein>
<evidence type="ECO:0000313" key="2">
    <source>
        <dbReference type="EMBL" id="VDP79111.1"/>
    </source>
</evidence>
<dbReference type="Proteomes" id="UP000272942">
    <property type="component" value="Unassembled WGS sequence"/>
</dbReference>
<dbReference type="OrthoDB" id="6237987at2759"/>
<dbReference type="WBParaSite" id="ECPE_0000671701-mRNA-1">
    <property type="protein sequence ID" value="ECPE_0000671701-mRNA-1"/>
    <property type="gene ID" value="ECPE_0000671701"/>
</dbReference>
<keyword evidence="1" id="KW-1133">Transmembrane helix</keyword>
<keyword evidence="3" id="KW-1185">Reference proteome</keyword>
<proteinExistence type="predicted"/>
<dbReference type="EMBL" id="UZAN01043727">
    <property type="protein sequence ID" value="VDP79111.1"/>
    <property type="molecule type" value="Genomic_DNA"/>
</dbReference>
<feature type="transmembrane region" description="Helical" evidence="1">
    <location>
        <begin position="51"/>
        <end position="70"/>
    </location>
</feature>
<keyword evidence="1" id="KW-0472">Membrane</keyword>
<accession>A0A183AIB9</accession>
<name>A0A183AIB9_9TREM</name>
<sequence>MDITCSVIIIGLDVFRRVLRRKGRRRDGPLMFGMIFIMFAASVIRTVELKIHFSIVGSMNTVAQTLNYRLDETAARKKMEMEMVICVEPPGTHLLLCITTIFIALLQITFVMDYLDPT</sequence>
<keyword evidence="1" id="KW-0812">Transmembrane</keyword>